<accession>A0A1L3FQG6</accession>
<evidence type="ECO:0000256" key="3">
    <source>
        <dbReference type="ARBA" id="ARBA00023004"/>
    </source>
</evidence>
<dbReference type="PANTHER" id="PTHR42988">
    <property type="entry name" value="PHOSPHOHYDROLASE"/>
    <property type="match status" value="1"/>
</dbReference>
<dbReference type="Proteomes" id="UP000181962">
    <property type="component" value="Chromosome"/>
</dbReference>
<dbReference type="GO" id="GO:0016787">
    <property type="term" value="F:hydrolase activity"/>
    <property type="evidence" value="ECO:0007669"/>
    <property type="project" value="UniProtKB-KW"/>
</dbReference>
<dbReference type="AlphaFoldDB" id="A0A1L3FQG6"/>
<dbReference type="InterPro" id="IPR050884">
    <property type="entry name" value="CNP_phosphodiesterase-III"/>
</dbReference>
<organism evidence="6 7">
    <name type="scientific">Bradyrhizobium japonicum</name>
    <dbReference type="NCBI Taxonomy" id="375"/>
    <lineage>
        <taxon>Bacteria</taxon>
        <taxon>Pseudomonadati</taxon>
        <taxon>Pseudomonadota</taxon>
        <taxon>Alphaproteobacteria</taxon>
        <taxon>Hyphomicrobiales</taxon>
        <taxon>Nitrobacteraceae</taxon>
        <taxon>Bradyrhizobium</taxon>
    </lineage>
</organism>
<dbReference type="EMBL" id="CP017637">
    <property type="protein sequence ID" value="APG15536.1"/>
    <property type="molecule type" value="Genomic_DNA"/>
</dbReference>
<dbReference type="OrthoDB" id="9784378at2"/>
<evidence type="ECO:0000256" key="2">
    <source>
        <dbReference type="ARBA" id="ARBA00022801"/>
    </source>
</evidence>
<dbReference type="RefSeq" id="WP_071916704.1">
    <property type="nucleotide sequence ID" value="NZ_CP017637.1"/>
</dbReference>
<evidence type="ECO:0000313" key="7">
    <source>
        <dbReference type="Proteomes" id="UP000181962"/>
    </source>
</evidence>
<dbReference type="InterPro" id="IPR029052">
    <property type="entry name" value="Metallo-depent_PP-like"/>
</dbReference>
<protein>
    <submittedName>
        <fullName evidence="6">Phosphohydrolase</fullName>
    </submittedName>
</protein>
<dbReference type="PANTHER" id="PTHR42988:SF2">
    <property type="entry name" value="CYCLIC NUCLEOTIDE PHOSPHODIESTERASE CBUA0032-RELATED"/>
    <property type="match status" value="1"/>
</dbReference>
<comment type="similarity">
    <text evidence="4">Belongs to the cyclic nucleotide phosphodiesterase class-III family.</text>
</comment>
<feature type="domain" description="Calcineurin-like phosphoesterase" evidence="5">
    <location>
        <begin position="6"/>
        <end position="237"/>
    </location>
</feature>
<keyword evidence="3" id="KW-0408">Iron</keyword>
<sequence>MDRAFVIAQISDLHLDGSGRLLATTEALGAAIRQAMADFADVPDRILLITGDLVDDPTPRALDEALAVIASFRQTGLFTDIQAVAGNHDVKRPSQRAGRHDVYDYLHLPRSSKSVYYRHAGLDLVLLDSNRASLSTLASGNIDESAYSALVADSARLSVELAGSMGSVGRADYAEPAENLVRVLALHHHPLPQATGEGKRFLGVPDEPLMYLAAPATFLEAATSLNVNLVLHGHRHVEGLTRYSIPDPRATRSESGEAFWRTIYVLSCPSSTGQAGDDAGFNIIHFGASSQAGRTEHQFAITRYSRPRNDGTFGLLDSNLPDGVIRLPAGRDFSRDPAVQSAIEIASCAMLKRDQVAAQARRLLMRRAFYADGEVDWSSALHAYLVTSWVWADIGGKFARSERRDDAEALAAVKLLLRRLIEHCADVLGIDDVQLDELLAKRLVNRDDFRREWPGMPSAGVDVSQSRRRLQLLLHDLNEPVKVLGLELALGGEPPPQTPP</sequence>
<evidence type="ECO:0000256" key="4">
    <source>
        <dbReference type="ARBA" id="ARBA00025742"/>
    </source>
</evidence>
<evidence type="ECO:0000313" key="6">
    <source>
        <dbReference type="EMBL" id="APG15536.1"/>
    </source>
</evidence>
<dbReference type="Gene3D" id="3.60.21.10">
    <property type="match status" value="1"/>
</dbReference>
<dbReference type="Pfam" id="PF00149">
    <property type="entry name" value="Metallophos"/>
    <property type="match status" value="1"/>
</dbReference>
<gene>
    <name evidence="6" type="ORF">BKD09_45370</name>
</gene>
<keyword evidence="1" id="KW-0479">Metal-binding</keyword>
<proteinExistence type="inferred from homology"/>
<reference evidence="6 7" key="1">
    <citation type="submission" date="2016-11" db="EMBL/GenBank/DDBJ databases">
        <title>Complete Genome Sequence of Bradyrhizobium sp. strain J5, an isolated from soybean nodule in Hokkaido.</title>
        <authorList>
            <person name="Kanehara K."/>
        </authorList>
    </citation>
    <scope>NUCLEOTIDE SEQUENCE [LARGE SCALE GENOMIC DNA]</scope>
    <source>
        <strain evidence="6 7">J5</strain>
    </source>
</reference>
<dbReference type="InterPro" id="IPR004843">
    <property type="entry name" value="Calcineurin-like_PHP"/>
</dbReference>
<evidence type="ECO:0000256" key="1">
    <source>
        <dbReference type="ARBA" id="ARBA00022723"/>
    </source>
</evidence>
<name>A0A1L3FQG6_BRAJP</name>
<evidence type="ECO:0000259" key="5">
    <source>
        <dbReference type="Pfam" id="PF00149"/>
    </source>
</evidence>
<dbReference type="SUPFAM" id="SSF56300">
    <property type="entry name" value="Metallo-dependent phosphatases"/>
    <property type="match status" value="1"/>
</dbReference>
<keyword evidence="2 6" id="KW-0378">Hydrolase</keyword>
<dbReference type="GO" id="GO:0046872">
    <property type="term" value="F:metal ion binding"/>
    <property type="evidence" value="ECO:0007669"/>
    <property type="project" value="UniProtKB-KW"/>
</dbReference>